<organism evidence="1 2">
    <name type="scientific">Hermetia illucens</name>
    <name type="common">Black soldier fly</name>
    <dbReference type="NCBI Taxonomy" id="343691"/>
    <lineage>
        <taxon>Eukaryota</taxon>
        <taxon>Metazoa</taxon>
        <taxon>Ecdysozoa</taxon>
        <taxon>Arthropoda</taxon>
        <taxon>Hexapoda</taxon>
        <taxon>Insecta</taxon>
        <taxon>Pterygota</taxon>
        <taxon>Neoptera</taxon>
        <taxon>Endopterygota</taxon>
        <taxon>Diptera</taxon>
        <taxon>Brachycera</taxon>
        <taxon>Stratiomyomorpha</taxon>
        <taxon>Stratiomyidae</taxon>
        <taxon>Hermetiinae</taxon>
        <taxon>Hermetia</taxon>
    </lineage>
</organism>
<proteinExistence type="predicted"/>
<evidence type="ECO:0000313" key="1">
    <source>
        <dbReference type="EMBL" id="CAD7078613.1"/>
    </source>
</evidence>
<dbReference type="InParanoid" id="A0A7R8UD62"/>
<sequence>MLIVIILKCKKVVAPYLMYTSDMHLPDRRPSVHIIQLDNETTSQTAYTVGNEEVGSCPEVLTNSGYEHDMDIIVNAPPPSYEEVMRQPGIYPKVQDLKYI</sequence>
<accession>A0A7R8UD62</accession>
<dbReference type="EMBL" id="LR899009">
    <property type="protein sequence ID" value="CAD7078613.1"/>
    <property type="molecule type" value="Genomic_DNA"/>
</dbReference>
<evidence type="ECO:0000313" key="2">
    <source>
        <dbReference type="Proteomes" id="UP000594454"/>
    </source>
</evidence>
<reference evidence="1 2" key="1">
    <citation type="submission" date="2020-11" db="EMBL/GenBank/DDBJ databases">
        <authorList>
            <person name="Wallbank WR R."/>
            <person name="Pardo Diaz C."/>
            <person name="Kozak K."/>
            <person name="Martin S."/>
            <person name="Jiggins C."/>
            <person name="Moest M."/>
            <person name="Warren A I."/>
            <person name="Generalovic N T."/>
            <person name="Byers J.R.P. K."/>
            <person name="Montejo-Kovacevich G."/>
            <person name="Yen C E."/>
        </authorList>
    </citation>
    <scope>NUCLEOTIDE SEQUENCE [LARGE SCALE GENOMIC DNA]</scope>
</reference>
<protein>
    <submittedName>
        <fullName evidence="1">Uncharacterized protein</fullName>
    </submittedName>
</protein>
<keyword evidence="2" id="KW-1185">Reference proteome</keyword>
<gene>
    <name evidence="1" type="ORF">HERILL_LOCUS1871</name>
</gene>
<dbReference type="Proteomes" id="UP000594454">
    <property type="component" value="Chromosome 1"/>
</dbReference>
<dbReference type="OrthoDB" id="7738580at2759"/>
<dbReference type="AlphaFoldDB" id="A0A7R8UD62"/>
<name>A0A7R8UD62_HERIL</name>